<sequence length="278" mass="30476">MDKRALAGLFRRRLGELIEAHGHGLSGFARATGLDRSALGQFLDPGRDRLPRAETLRQLAEARGVSADWLLGLANVPEGGQEIASSVAIETELGEVGESPLARWQREAEGGKIRYVPSSLPDLFRLPGLADPAVEPARATARAAHAAGLVADARLRDTDVEICMGRQALENLAAGLGIWELVPAEGRRRQLLHMAAESERLYPAIRLHLFDGRRTYSPPFTVFAMKRAALYLGRRYLVVTGAEQVRGLARHFDELVREAVVPPHIVHRVLKALAERTT</sequence>
<dbReference type="RefSeq" id="WP_285674800.1">
    <property type="nucleotide sequence ID" value="NZ_BSYI01000066.1"/>
</dbReference>
<reference evidence="1 2" key="1">
    <citation type="submission" date="2023-04" db="EMBL/GenBank/DDBJ databases">
        <title>Marinoamorphus aggregata gen. nov., sp. Nov., isolate from tissue of brittle star Ophioplocus japonicus.</title>
        <authorList>
            <person name="Kawano K."/>
            <person name="Sawayama S."/>
            <person name="Nakagawa S."/>
        </authorList>
    </citation>
    <scope>NUCLEOTIDE SEQUENCE [LARGE SCALE GENOMIC DNA]</scope>
    <source>
        <strain evidence="1 2">NKW23</strain>
    </source>
</reference>
<gene>
    <name evidence="1" type="ORF">LNKW23_46600</name>
</gene>
<protein>
    <submittedName>
        <fullName evidence="1">Helix-turn-helix transcriptional regulator</fullName>
    </submittedName>
</protein>
<comment type="caution">
    <text evidence="1">The sequence shown here is derived from an EMBL/GenBank/DDBJ whole genome shotgun (WGS) entry which is preliminary data.</text>
</comment>
<dbReference type="Gene3D" id="1.10.260.40">
    <property type="entry name" value="lambda repressor-like DNA-binding domains"/>
    <property type="match status" value="1"/>
</dbReference>
<name>A0ABQ6LTN5_9RHOB</name>
<proteinExistence type="predicted"/>
<keyword evidence="2" id="KW-1185">Reference proteome</keyword>
<dbReference type="InterPro" id="IPR010982">
    <property type="entry name" value="Lambda_DNA-bd_dom_sf"/>
</dbReference>
<dbReference type="SUPFAM" id="SSF47413">
    <property type="entry name" value="lambda repressor-like DNA-binding domains"/>
    <property type="match status" value="1"/>
</dbReference>
<dbReference type="Proteomes" id="UP001239909">
    <property type="component" value="Unassembled WGS sequence"/>
</dbReference>
<evidence type="ECO:0000313" key="1">
    <source>
        <dbReference type="EMBL" id="GMG85440.1"/>
    </source>
</evidence>
<dbReference type="CDD" id="cd00093">
    <property type="entry name" value="HTH_XRE"/>
    <property type="match status" value="1"/>
</dbReference>
<dbReference type="EMBL" id="BSYI01000066">
    <property type="protein sequence ID" value="GMG85440.1"/>
    <property type="molecule type" value="Genomic_DNA"/>
</dbReference>
<accession>A0ABQ6LTN5</accession>
<organism evidence="1 2">
    <name type="scientific">Paralimibaculum aggregatum</name>
    <dbReference type="NCBI Taxonomy" id="3036245"/>
    <lineage>
        <taxon>Bacteria</taxon>
        <taxon>Pseudomonadati</taxon>
        <taxon>Pseudomonadota</taxon>
        <taxon>Alphaproteobacteria</taxon>
        <taxon>Rhodobacterales</taxon>
        <taxon>Paracoccaceae</taxon>
        <taxon>Paralimibaculum</taxon>
    </lineage>
</organism>
<dbReference type="InterPro" id="IPR001387">
    <property type="entry name" value="Cro/C1-type_HTH"/>
</dbReference>
<evidence type="ECO:0000313" key="2">
    <source>
        <dbReference type="Proteomes" id="UP001239909"/>
    </source>
</evidence>